<dbReference type="InterPro" id="IPR037126">
    <property type="entry name" value="PdaC/RsiV-like_sf"/>
</dbReference>
<proteinExistence type="predicted"/>
<dbReference type="Pfam" id="PF11738">
    <property type="entry name" value="DUF3298"/>
    <property type="match status" value="1"/>
</dbReference>
<sequence>MKKTLQTIVIGGLALCALNACTHSETIPYDIRVKTDSVTINNKVGNFSIKADCPTSKTEALTSTINEWLSETMGGTYEGGYNETMPIAKHYINSAFGHDSADYAELKKDTANNDREWKYEYICNSQKTAETAKFVTFEYSCYEYQGGAHGSTIVTGQTFRKSDGRRIGWEVLNNSYDDDFQNIIKIGLRKYFNVKNDNELKSCLMLDNMYIIPLPKCPPLFTKDGIKLVYGQYEIAPYAAGTPQLTIPYSQLNKFLNVTAKSLTK</sequence>
<name>A0ABM7NXJ5_9BACT</name>
<reference evidence="2 3" key="1">
    <citation type="journal article" date="2022" name="Int. J. Syst. Evol. Microbiol.">
        <title>Prevotella herbatica sp. nov., a plant polysaccharide-decomposing anaerobic bacterium isolated from a methanogenic reactor.</title>
        <authorList>
            <person name="Uek A."/>
            <person name="Tonouchi A."/>
            <person name="Kaku N."/>
            <person name="Ueki K."/>
        </authorList>
    </citation>
    <scope>NUCLEOTIDE SEQUENCE [LARGE SCALE GENOMIC DNA]</scope>
    <source>
        <strain evidence="2 3">WR041</strain>
    </source>
</reference>
<dbReference type="Proteomes" id="UP001319045">
    <property type="component" value="Chromosome"/>
</dbReference>
<organism evidence="2 3">
    <name type="scientific">Prevotella herbatica</name>
    <dbReference type="NCBI Taxonomy" id="2801997"/>
    <lineage>
        <taxon>Bacteria</taxon>
        <taxon>Pseudomonadati</taxon>
        <taxon>Bacteroidota</taxon>
        <taxon>Bacteroidia</taxon>
        <taxon>Bacteroidales</taxon>
        <taxon>Prevotellaceae</taxon>
        <taxon>Prevotella</taxon>
    </lineage>
</organism>
<keyword evidence="3" id="KW-1185">Reference proteome</keyword>
<gene>
    <name evidence="2" type="ORF">prwr041_11400</name>
</gene>
<accession>A0ABM7NXJ5</accession>
<protein>
    <submittedName>
        <fullName evidence="2">DUF3298 and DUF4163 domain-containing protein</fullName>
    </submittedName>
</protein>
<dbReference type="Gene3D" id="3.90.640.20">
    <property type="entry name" value="Heat-shock cognate protein, ATPase"/>
    <property type="match status" value="1"/>
</dbReference>
<dbReference type="InterPro" id="IPR021729">
    <property type="entry name" value="DUF3298"/>
</dbReference>
<dbReference type="Gene3D" id="3.30.565.40">
    <property type="entry name" value="Fervidobacterium nodosum Rt17-B1 like"/>
    <property type="match status" value="1"/>
</dbReference>
<evidence type="ECO:0000313" key="3">
    <source>
        <dbReference type="Proteomes" id="UP001319045"/>
    </source>
</evidence>
<evidence type="ECO:0000313" key="2">
    <source>
        <dbReference type="EMBL" id="BCS85247.1"/>
    </source>
</evidence>
<evidence type="ECO:0000259" key="1">
    <source>
        <dbReference type="Pfam" id="PF11738"/>
    </source>
</evidence>
<dbReference type="EMBL" id="AP024484">
    <property type="protein sequence ID" value="BCS85247.1"/>
    <property type="molecule type" value="Genomic_DNA"/>
</dbReference>
<dbReference type="RefSeq" id="WP_207155402.1">
    <property type="nucleotide sequence ID" value="NZ_AP024484.1"/>
</dbReference>
<feature type="domain" description="DUF3298" evidence="1">
    <location>
        <begin position="221"/>
        <end position="250"/>
    </location>
</feature>